<sequence>MTTDDDGAPYDPELMAAVTDLGDALRGLVEASVRTTVPAAELRAVAATARAATTRLAASTRPATQLPALDDPVRFRRVYNPVTGVGSALAPPLVLREEPGGVVGEVSFGLTHEGPPGYLHGGMSGLVMDQVLGAATIRAGLWGMTARLELDYRRPVPLGTPVVCRGRVVESGGRTSVVTGSIALATEPDLPLVEAGAVFVLPREELRAAYFSEVTDASGRHAPPQRPTDATAPAPGGDR</sequence>
<feature type="domain" description="Thioesterase" evidence="2">
    <location>
        <begin position="117"/>
        <end position="180"/>
    </location>
</feature>
<protein>
    <submittedName>
        <fullName evidence="3">Acyl-coenzyme A thioesterase PaaI, contains HGG motif</fullName>
    </submittedName>
</protein>
<evidence type="ECO:0000313" key="3">
    <source>
        <dbReference type="EMBL" id="SNR83116.1"/>
    </source>
</evidence>
<evidence type="ECO:0000256" key="1">
    <source>
        <dbReference type="SAM" id="MobiDB-lite"/>
    </source>
</evidence>
<dbReference type="RefSeq" id="WP_089401990.1">
    <property type="nucleotide sequence ID" value="NZ_FZOH01000001.1"/>
</dbReference>
<evidence type="ECO:0000313" key="4">
    <source>
        <dbReference type="Proteomes" id="UP000198386"/>
    </source>
</evidence>
<keyword evidence="4" id="KW-1185">Reference proteome</keyword>
<dbReference type="OrthoDB" id="9813282at2"/>
<evidence type="ECO:0000259" key="2">
    <source>
        <dbReference type="Pfam" id="PF03061"/>
    </source>
</evidence>
<gene>
    <name evidence="3" type="ORF">SAMN04488107_0116</name>
</gene>
<dbReference type="InterPro" id="IPR052061">
    <property type="entry name" value="PTE-AB_protein"/>
</dbReference>
<dbReference type="InterPro" id="IPR006683">
    <property type="entry name" value="Thioestr_dom"/>
</dbReference>
<feature type="region of interest" description="Disordered" evidence="1">
    <location>
        <begin position="215"/>
        <end position="239"/>
    </location>
</feature>
<dbReference type="EMBL" id="FZOH01000001">
    <property type="protein sequence ID" value="SNR83116.1"/>
    <property type="molecule type" value="Genomic_DNA"/>
</dbReference>
<proteinExistence type="predicted"/>
<dbReference type="PANTHER" id="PTHR47260">
    <property type="entry name" value="UPF0644 PROTEIN PB2B4.06"/>
    <property type="match status" value="1"/>
</dbReference>
<dbReference type="CDD" id="cd03443">
    <property type="entry name" value="PaaI_thioesterase"/>
    <property type="match status" value="1"/>
</dbReference>
<accession>A0A238ZI29</accession>
<dbReference type="Pfam" id="PF03061">
    <property type="entry name" value="4HBT"/>
    <property type="match status" value="1"/>
</dbReference>
<dbReference type="InterPro" id="IPR029069">
    <property type="entry name" value="HotDog_dom_sf"/>
</dbReference>
<dbReference type="Proteomes" id="UP000198386">
    <property type="component" value="Unassembled WGS sequence"/>
</dbReference>
<dbReference type="Gene3D" id="3.10.129.10">
    <property type="entry name" value="Hotdog Thioesterase"/>
    <property type="match status" value="1"/>
</dbReference>
<name>A0A238ZI29_9ACTN</name>
<dbReference type="PANTHER" id="PTHR47260:SF6">
    <property type="entry name" value="THIOESTERASE DOMAIN-CONTAINING PROTEIN"/>
    <property type="match status" value="1"/>
</dbReference>
<dbReference type="SUPFAM" id="SSF54637">
    <property type="entry name" value="Thioesterase/thiol ester dehydrase-isomerase"/>
    <property type="match status" value="1"/>
</dbReference>
<reference evidence="4" key="1">
    <citation type="submission" date="2017-06" db="EMBL/GenBank/DDBJ databases">
        <authorList>
            <person name="Varghese N."/>
            <person name="Submissions S."/>
        </authorList>
    </citation>
    <scope>NUCLEOTIDE SEQUENCE [LARGE SCALE GENOMIC DNA]</scope>
    <source>
        <strain evidence="4">DSM 45423</strain>
    </source>
</reference>
<organism evidence="3 4">
    <name type="scientific">Geodermatophilus saharensis</name>
    <dbReference type="NCBI Taxonomy" id="1137994"/>
    <lineage>
        <taxon>Bacteria</taxon>
        <taxon>Bacillati</taxon>
        <taxon>Actinomycetota</taxon>
        <taxon>Actinomycetes</taxon>
        <taxon>Geodermatophilales</taxon>
        <taxon>Geodermatophilaceae</taxon>
        <taxon>Geodermatophilus</taxon>
    </lineage>
</organism>
<dbReference type="AlphaFoldDB" id="A0A238ZI29"/>